<dbReference type="AlphaFoldDB" id="A0A7V8VF19"/>
<accession>A0A7V8VF19</accession>
<dbReference type="InterPro" id="IPR038555">
    <property type="entry name" value="Zincin_1_sf"/>
</dbReference>
<comment type="caution">
    <text evidence="1">The sequence shown here is derived from an EMBL/GenBank/DDBJ whole genome shotgun (WGS) entry which is preliminary data.</text>
</comment>
<dbReference type="SUPFAM" id="SSF55486">
    <property type="entry name" value="Metalloproteases ('zincins'), catalytic domain"/>
    <property type="match status" value="1"/>
</dbReference>
<protein>
    <submittedName>
        <fullName evidence="1">Metallopeptidase family protein</fullName>
    </submittedName>
</protein>
<organism evidence="1 2">
    <name type="scientific">Thermogemmata fonticola</name>
    <dbReference type="NCBI Taxonomy" id="2755323"/>
    <lineage>
        <taxon>Bacteria</taxon>
        <taxon>Pseudomonadati</taxon>
        <taxon>Planctomycetota</taxon>
        <taxon>Planctomycetia</taxon>
        <taxon>Gemmatales</taxon>
        <taxon>Gemmataceae</taxon>
        <taxon>Thermogemmata</taxon>
    </lineage>
</organism>
<sequence>MSMKKFCAIVRETVRSLPAEIRQHLRNIVIDVEEEPSEEFLREAGFTEEEIAAGETLYGYFQPLEGVAAADMLEHPSRIIIFKRPLEEDFPDPDQLRIEIRKTVIHEIAHHFGWTDRDLERFDNNPDPFKEKGQNPEE</sequence>
<dbReference type="Gene3D" id="3.30.2010.20">
    <property type="match status" value="1"/>
</dbReference>
<dbReference type="Pfam" id="PF06262">
    <property type="entry name" value="Zincin_1"/>
    <property type="match status" value="1"/>
</dbReference>
<dbReference type="Proteomes" id="UP000542342">
    <property type="component" value="Unassembled WGS sequence"/>
</dbReference>
<gene>
    <name evidence="1" type="ORF">H0921_11725</name>
</gene>
<dbReference type="CDD" id="cd12952">
    <property type="entry name" value="MMP_ACEL2062"/>
    <property type="match status" value="1"/>
</dbReference>
<evidence type="ECO:0000313" key="1">
    <source>
        <dbReference type="EMBL" id="MBA2226830.1"/>
    </source>
</evidence>
<proteinExistence type="predicted"/>
<dbReference type="EMBL" id="JACEFB010000008">
    <property type="protein sequence ID" value="MBA2226830.1"/>
    <property type="molecule type" value="Genomic_DNA"/>
</dbReference>
<evidence type="ECO:0000313" key="2">
    <source>
        <dbReference type="Proteomes" id="UP000542342"/>
    </source>
</evidence>
<reference evidence="1 2" key="1">
    <citation type="submission" date="2020-07" db="EMBL/GenBank/DDBJ databases">
        <title>Thermogemmata thermophila gen. nov., sp. nov., a novel moderate thermophilic planctomycete from a Kamchatka hot spring.</title>
        <authorList>
            <person name="Elcheninov A.G."/>
            <person name="Podosokorskaya O.A."/>
            <person name="Kovaleva O.L."/>
            <person name="Novikov A."/>
            <person name="Bonch-Osmolovskaya E.A."/>
            <person name="Toshchakov S.V."/>
            <person name="Kublanov I.V."/>
        </authorList>
    </citation>
    <scope>NUCLEOTIDE SEQUENCE [LARGE SCALE GENOMIC DNA]</scope>
    <source>
        <strain evidence="1 2">2918</strain>
    </source>
</reference>
<name>A0A7V8VF19_9BACT</name>
<keyword evidence="2" id="KW-1185">Reference proteome</keyword>
<dbReference type="InterPro" id="IPR010428">
    <property type="entry name" value="Zincin_1"/>
</dbReference>